<dbReference type="Gene3D" id="3.90.550.10">
    <property type="entry name" value="Spore Coat Polysaccharide Biosynthesis Protein SpsA, Chain A"/>
    <property type="match status" value="1"/>
</dbReference>
<feature type="domain" description="Glycosyltransferase 2-like" evidence="2">
    <location>
        <begin position="57"/>
        <end position="275"/>
    </location>
</feature>
<dbReference type="Proteomes" id="UP000190102">
    <property type="component" value="Unassembled WGS sequence"/>
</dbReference>
<feature type="transmembrane region" description="Helical" evidence="1">
    <location>
        <begin position="268"/>
        <end position="293"/>
    </location>
</feature>
<sequence length="313" mass="34348">MLTVSIIIPIKPGLVPQAADRIAALGWLSDHCELLVAEGTNPSCQRNQAVQQATGDIIYFLDDDALVAPDALQRLEQHFGDPRVVVVGGPSCTPATDSVLQQGIGAVLGSLFGAGGVRNRYRAVGAVRQTTERELILCNLAIRRADFLAAGGLDERLYPNEENELLDRLKKGGGTLLHDPALAVERSQRASIPAFIRQMYRYGRGRAEQTRIAGFSGLMPFVPLVFLLYLLTLPFMPGLLWWGPLMLYLMVVTVCTAHIAVDKRSIWFVLLLPVLFPLLHISNGAGLLVGFLLPLKRQTCYNQPSVTVRRMQP</sequence>
<dbReference type="InterPro" id="IPR029044">
    <property type="entry name" value="Nucleotide-diphossugar_trans"/>
</dbReference>
<dbReference type="GO" id="GO:0016740">
    <property type="term" value="F:transferase activity"/>
    <property type="evidence" value="ECO:0007669"/>
    <property type="project" value="UniProtKB-KW"/>
</dbReference>
<dbReference type="OrthoDB" id="5393884at2"/>
<dbReference type="EMBL" id="FUWR01000006">
    <property type="protein sequence ID" value="SJZ70167.1"/>
    <property type="molecule type" value="Genomic_DNA"/>
</dbReference>
<dbReference type="InterPro" id="IPR001173">
    <property type="entry name" value="Glyco_trans_2-like"/>
</dbReference>
<keyword evidence="4" id="KW-1185">Reference proteome</keyword>
<dbReference type="InterPro" id="IPR050834">
    <property type="entry name" value="Glycosyltransf_2"/>
</dbReference>
<evidence type="ECO:0000313" key="3">
    <source>
        <dbReference type="EMBL" id="SJZ70167.1"/>
    </source>
</evidence>
<evidence type="ECO:0000313" key="4">
    <source>
        <dbReference type="Proteomes" id="UP000190102"/>
    </source>
</evidence>
<reference evidence="4" key="1">
    <citation type="submission" date="2017-02" db="EMBL/GenBank/DDBJ databases">
        <authorList>
            <person name="Varghese N."/>
            <person name="Submissions S."/>
        </authorList>
    </citation>
    <scope>NUCLEOTIDE SEQUENCE [LARGE SCALE GENOMIC DNA]</scope>
    <source>
        <strain evidence="4">ATCC BAA-34</strain>
    </source>
</reference>
<feature type="transmembrane region" description="Helical" evidence="1">
    <location>
        <begin position="212"/>
        <end position="233"/>
    </location>
</feature>
<keyword evidence="1" id="KW-1133">Transmembrane helix</keyword>
<dbReference type="AlphaFoldDB" id="A0A1T4MTL4"/>
<keyword evidence="1" id="KW-0472">Membrane</keyword>
<accession>A0A1T4MTL4</accession>
<keyword evidence="1" id="KW-0812">Transmembrane</keyword>
<dbReference type="PANTHER" id="PTHR43685:SF3">
    <property type="entry name" value="SLR2126 PROTEIN"/>
    <property type="match status" value="1"/>
</dbReference>
<evidence type="ECO:0000256" key="1">
    <source>
        <dbReference type="SAM" id="Phobius"/>
    </source>
</evidence>
<protein>
    <submittedName>
        <fullName evidence="3">Glycosyl transferase family group 2</fullName>
    </submittedName>
</protein>
<dbReference type="Pfam" id="PF13632">
    <property type="entry name" value="Glyco_trans_2_3"/>
    <property type="match status" value="1"/>
</dbReference>
<dbReference type="STRING" id="115783.SAMN02745119_01391"/>
<feature type="transmembrane region" description="Helical" evidence="1">
    <location>
        <begin position="239"/>
        <end position="261"/>
    </location>
</feature>
<name>A0A1T4MTL4_9BACT</name>
<dbReference type="SUPFAM" id="SSF53448">
    <property type="entry name" value="Nucleotide-diphospho-sugar transferases"/>
    <property type="match status" value="1"/>
</dbReference>
<organism evidence="3 4">
    <name type="scientific">Trichlorobacter thiogenes</name>
    <dbReference type="NCBI Taxonomy" id="115783"/>
    <lineage>
        <taxon>Bacteria</taxon>
        <taxon>Pseudomonadati</taxon>
        <taxon>Thermodesulfobacteriota</taxon>
        <taxon>Desulfuromonadia</taxon>
        <taxon>Geobacterales</taxon>
        <taxon>Geobacteraceae</taxon>
        <taxon>Trichlorobacter</taxon>
    </lineage>
</organism>
<gene>
    <name evidence="3" type="ORF">SAMN02745119_01391</name>
</gene>
<dbReference type="PANTHER" id="PTHR43685">
    <property type="entry name" value="GLYCOSYLTRANSFERASE"/>
    <property type="match status" value="1"/>
</dbReference>
<proteinExistence type="predicted"/>
<evidence type="ECO:0000259" key="2">
    <source>
        <dbReference type="Pfam" id="PF13632"/>
    </source>
</evidence>
<dbReference type="RefSeq" id="WP_078789709.1">
    <property type="nucleotide sequence ID" value="NZ_FUWR01000006.1"/>
</dbReference>
<keyword evidence="3" id="KW-0808">Transferase</keyword>